<reference evidence="1" key="2">
    <citation type="submission" date="2020-05" db="UniProtKB">
        <authorList>
            <consortium name="EnsemblMetazoa"/>
        </authorList>
    </citation>
    <scope>IDENTIFICATION</scope>
    <source>
        <strain evidence="1">IAEA</strain>
    </source>
</reference>
<proteinExistence type="predicted"/>
<protein>
    <submittedName>
        <fullName evidence="1">Uncharacterized protein</fullName>
    </submittedName>
</protein>
<name>A0A1A9ZQL5_GLOPL</name>
<evidence type="ECO:0000313" key="1">
    <source>
        <dbReference type="EnsemblMetazoa" id="GPAI022002-PA"/>
    </source>
</evidence>
<evidence type="ECO:0000313" key="2">
    <source>
        <dbReference type="Proteomes" id="UP000092445"/>
    </source>
</evidence>
<organism evidence="1 2">
    <name type="scientific">Glossina pallidipes</name>
    <name type="common">Tsetse fly</name>
    <dbReference type="NCBI Taxonomy" id="7398"/>
    <lineage>
        <taxon>Eukaryota</taxon>
        <taxon>Metazoa</taxon>
        <taxon>Ecdysozoa</taxon>
        <taxon>Arthropoda</taxon>
        <taxon>Hexapoda</taxon>
        <taxon>Insecta</taxon>
        <taxon>Pterygota</taxon>
        <taxon>Neoptera</taxon>
        <taxon>Endopterygota</taxon>
        <taxon>Diptera</taxon>
        <taxon>Brachycera</taxon>
        <taxon>Muscomorpha</taxon>
        <taxon>Hippoboscoidea</taxon>
        <taxon>Glossinidae</taxon>
        <taxon>Glossina</taxon>
    </lineage>
</organism>
<accession>A0A1A9ZQL5</accession>
<dbReference type="Proteomes" id="UP000092445">
    <property type="component" value="Unassembled WGS sequence"/>
</dbReference>
<keyword evidence="2" id="KW-1185">Reference proteome</keyword>
<reference evidence="2" key="1">
    <citation type="submission" date="2014-03" db="EMBL/GenBank/DDBJ databases">
        <authorList>
            <person name="Aksoy S."/>
            <person name="Warren W."/>
            <person name="Wilson R.K."/>
        </authorList>
    </citation>
    <scope>NUCLEOTIDE SEQUENCE [LARGE SCALE GENOMIC DNA]</scope>
    <source>
        <strain evidence="2">IAEA</strain>
    </source>
</reference>
<dbReference type="EnsemblMetazoa" id="GPAI022002-RA">
    <property type="protein sequence ID" value="GPAI022002-PA"/>
    <property type="gene ID" value="GPAI022002"/>
</dbReference>
<sequence>MASVERDRSIAASSCASSGHFVIIQRQTVSQIVQLARPQVMLGRNPRLLTFIENVIFRHQSCWVGLTLMFLQEFRGISSPFGCRSSMFEDIIDPKTVEEALSAKTQEWYDTMYDEYSSLMKNRTWDIADILKNRSTVCREWVFKSKIKPEKTIDKKEQDWLLSYIQNGKHYTDKSATPARQGSISLL</sequence>
<dbReference type="VEuPathDB" id="VectorBase:GPAI022002"/>
<dbReference type="AlphaFoldDB" id="A0A1A9ZQL5"/>